<dbReference type="GO" id="GO:0007165">
    <property type="term" value="P:signal transduction"/>
    <property type="evidence" value="ECO:0007669"/>
    <property type="project" value="InterPro"/>
</dbReference>
<comment type="caution">
    <text evidence="2">The sequence shown here is derived from an EMBL/GenBank/DDBJ whole genome shotgun (WGS) entry which is preliminary data.</text>
</comment>
<dbReference type="Proteomes" id="UP000245647">
    <property type="component" value="Unassembled WGS sequence"/>
</dbReference>
<dbReference type="InterPro" id="IPR035897">
    <property type="entry name" value="Toll_tir_struct_dom_sf"/>
</dbReference>
<sequence>MAYLTFNNLTSQAFSKAENFNVALRARTYHESMVFLSYRREDRNWVAGVVRFLKSLGVSVYIDYLDETLEDKTSEEIAGRLRDRISKCSKFICLATPNSSKSKWMPWELGLGDRIVNYKNVAILPLTNEPSSWNDQEYGNIYGKVQSSYSFNISDSDDWYVQYPNNTKVKLKDWFLN</sequence>
<evidence type="ECO:0000313" key="2">
    <source>
        <dbReference type="EMBL" id="PWG81180.1"/>
    </source>
</evidence>
<dbReference type="Gene3D" id="3.40.50.10140">
    <property type="entry name" value="Toll/interleukin-1 receptor homology (TIR) domain"/>
    <property type="match status" value="1"/>
</dbReference>
<organism evidence="2 3">
    <name type="scientific">Pararcticibacter amylolyticus</name>
    <dbReference type="NCBI Taxonomy" id="2173175"/>
    <lineage>
        <taxon>Bacteria</taxon>
        <taxon>Pseudomonadati</taxon>
        <taxon>Bacteroidota</taxon>
        <taxon>Sphingobacteriia</taxon>
        <taxon>Sphingobacteriales</taxon>
        <taxon>Sphingobacteriaceae</taxon>
        <taxon>Pararcticibacter</taxon>
    </lineage>
</organism>
<dbReference type="InterPro" id="IPR000157">
    <property type="entry name" value="TIR_dom"/>
</dbReference>
<feature type="domain" description="TIR" evidence="1">
    <location>
        <begin position="34"/>
        <end position="131"/>
    </location>
</feature>
<dbReference type="RefSeq" id="WP_109415122.1">
    <property type="nucleotide sequence ID" value="NZ_QEAS01000005.1"/>
</dbReference>
<name>A0A2U2PIH8_9SPHI</name>
<keyword evidence="3" id="KW-1185">Reference proteome</keyword>
<dbReference type="EMBL" id="QEAS01000005">
    <property type="protein sequence ID" value="PWG81180.1"/>
    <property type="molecule type" value="Genomic_DNA"/>
</dbReference>
<accession>A0A2U2PIH8</accession>
<evidence type="ECO:0000313" key="3">
    <source>
        <dbReference type="Proteomes" id="UP000245647"/>
    </source>
</evidence>
<gene>
    <name evidence="2" type="ORF">DDR33_07265</name>
</gene>
<dbReference type="Pfam" id="PF13676">
    <property type="entry name" value="TIR_2"/>
    <property type="match status" value="1"/>
</dbReference>
<proteinExistence type="predicted"/>
<evidence type="ECO:0000259" key="1">
    <source>
        <dbReference type="Pfam" id="PF13676"/>
    </source>
</evidence>
<reference evidence="2 3" key="1">
    <citation type="submission" date="2018-04" db="EMBL/GenBank/DDBJ databases">
        <title>Pedobacter chongqingensis sp. nov., isolated from a rottenly hemp rope.</title>
        <authorList>
            <person name="Cai Y."/>
        </authorList>
    </citation>
    <scope>NUCLEOTIDE SEQUENCE [LARGE SCALE GENOMIC DNA]</scope>
    <source>
        <strain evidence="2 3">FJ4-8</strain>
    </source>
</reference>
<protein>
    <recommendedName>
        <fullName evidence="1">TIR domain-containing protein</fullName>
    </recommendedName>
</protein>
<dbReference type="SUPFAM" id="SSF52200">
    <property type="entry name" value="Toll/Interleukin receptor TIR domain"/>
    <property type="match status" value="1"/>
</dbReference>
<dbReference type="OrthoDB" id="9810385at2"/>
<dbReference type="AlphaFoldDB" id="A0A2U2PIH8"/>